<feature type="compositionally biased region" description="Polar residues" evidence="7">
    <location>
        <begin position="82"/>
        <end position="105"/>
    </location>
</feature>
<dbReference type="GO" id="GO:0006281">
    <property type="term" value="P:DNA repair"/>
    <property type="evidence" value="ECO:0007669"/>
    <property type="project" value="UniProtKB-KW"/>
</dbReference>
<dbReference type="InterPro" id="IPR022043">
    <property type="entry name" value="CAF1A_DD"/>
</dbReference>
<evidence type="ECO:0000256" key="7">
    <source>
        <dbReference type="SAM" id="MobiDB-lite"/>
    </source>
</evidence>
<feature type="compositionally biased region" description="Polar residues" evidence="7">
    <location>
        <begin position="1"/>
        <end position="12"/>
    </location>
</feature>
<feature type="compositionally biased region" description="Acidic residues" evidence="7">
    <location>
        <begin position="569"/>
        <end position="603"/>
    </location>
</feature>
<dbReference type="GO" id="GO:0033186">
    <property type="term" value="C:CAF-1 complex"/>
    <property type="evidence" value="ECO:0007669"/>
    <property type="project" value="TreeGrafter"/>
</dbReference>
<accession>A0A1A9VDL1</accession>
<protein>
    <recommendedName>
        <fullName evidence="12">Chromatin assembly factor 1 subunit p150 C-terminal domain-containing protein</fullName>
    </recommendedName>
</protein>
<dbReference type="AlphaFoldDB" id="A0A1A9VDL1"/>
<feature type="compositionally biased region" description="Basic and acidic residues" evidence="7">
    <location>
        <begin position="14"/>
        <end position="25"/>
    </location>
</feature>
<dbReference type="STRING" id="7395.A0A1A9VDL1"/>
<dbReference type="GO" id="GO:0006334">
    <property type="term" value="P:nucleosome assembly"/>
    <property type="evidence" value="ECO:0007669"/>
    <property type="project" value="TreeGrafter"/>
</dbReference>
<dbReference type="EnsemblMetazoa" id="GAUT033864-RA">
    <property type="protein sequence ID" value="GAUT033864-PA"/>
    <property type="gene ID" value="GAUT033864"/>
</dbReference>
<dbReference type="Proteomes" id="UP000078200">
    <property type="component" value="Unassembled WGS sequence"/>
</dbReference>
<evidence type="ECO:0000256" key="6">
    <source>
        <dbReference type="ARBA" id="ARBA00023242"/>
    </source>
</evidence>
<evidence type="ECO:0000256" key="2">
    <source>
        <dbReference type="ARBA" id="ARBA00022705"/>
    </source>
</evidence>
<dbReference type="GO" id="GO:0006260">
    <property type="term" value="P:DNA replication"/>
    <property type="evidence" value="ECO:0007669"/>
    <property type="project" value="UniProtKB-KW"/>
</dbReference>
<keyword evidence="5" id="KW-0234">DNA repair</keyword>
<dbReference type="PANTHER" id="PTHR15272:SF0">
    <property type="entry name" value="CHROMATIN ASSEMBLY FACTOR 1 SUBUNIT A"/>
    <property type="match status" value="1"/>
</dbReference>
<feature type="region of interest" description="Disordered" evidence="7">
    <location>
        <begin position="565"/>
        <end position="603"/>
    </location>
</feature>
<evidence type="ECO:0000256" key="3">
    <source>
        <dbReference type="ARBA" id="ARBA00022763"/>
    </source>
</evidence>
<dbReference type="Pfam" id="PF11600">
    <property type="entry name" value="CAF1A_acidic"/>
    <property type="match status" value="1"/>
</dbReference>
<feature type="region of interest" description="Disordered" evidence="7">
    <location>
        <begin position="243"/>
        <end position="269"/>
    </location>
</feature>
<keyword evidence="4" id="KW-0143">Chaperone</keyword>
<evidence type="ECO:0000256" key="1">
    <source>
        <dbReference type="ARBA" id="ARBA00004123"/>
    </source>
</evidence>
<evidence type="ECO:0008006" key="12">
    <source>
        <dbReference type="Google" id="ProtNLM"/>
    </source>
</evidence>
<keyword evidence="6" id="KW-0539">Nucleus</keyword>
<reference evidence="10" key="1">
    <citation type="submission" date="2020-05" db="UniProtKB">
        <authorList>
            <consortium name="EnsemblMetazoa"/>
        </authorList>
    </citation>
    <scope>IDENTIFICATION</scope>
    <source>
        <strain evidence="10">TTRI</strain>
    </source>
</reference>
<evidence type="ECO:0000256" key="4">
    <source>
        <dbReference type="ARBA" id="ARBA00023186"/>
    </source>
</evidence>
<evidence type="ECO:0000256" key="5">
    <source>
        <dbReference type="ARBA" id="ARBA00023204"/>
    </source>
</evidence>
<feature type="region of interest" description="Disordered" evidence="7">
    <location>
        <begin position="1"/>
        <end position="25"/>
    </location>
</feature>
<dbReference type="GO" id="GO:0005634">
    <property type="term" value="C:nucleus"/>
    <property type="evidence" value="ECO:0007669"/>
    <property type="project" value="UniProtKB-SubCell"/>
</dbReference>
<name>A0A1A9VDL1_GLOAU</name>
<dbReference type="VEuPathDB" id="VectorBase:GAUT033864"/>
<feature type="region of interest" description="Disordered" evidence="7">
    <location>
        <begin position="309"/>
        <end position="412"/>
    </location>
</feature>
<keyword evidence="3" id="KW-0227">DNA damage</keyword>
<comment type="subcellular location">
    <subcellularLocation>
        <location evidence="1">Nucleus</location>
    </subcellularLocation>
</comment>
<dbReference type="PANTHER" id="PTHR15272">
    <property type="entry name" value="CHROMATIN ASSEMBLY FACTOR 1 SUBUNIT A CAF-1 SUBUNIT A"/>
    <property type="match status" value="1"/>
</dbReference>
<organism evidence="10 11">
    <name type="scientific">Glossina austeni</name>
    <name type="common">Savannah tsetse fly</name>
    <dbReference type="NCBI Taxonomy" id="7395"/>
    <lineage>
        <taxon>Eukaryota</taxon>
        <taxon>Metazoa</taxon>
        <taxon>Ecdysozoa</taxon>
        <taxon>Arthropoda</taxon>
        <taxon>Hexapoda</taxon>
        <taxon>Insecta</taxon>
        <taxon>Pterygota</taxon>
        <taxon>Neoptera</taxon>
        <taxon>Endopterygota</taxon>
        <taxon>Diptera</taxon>
        <taxon>Brachycera</taxon>
        <taxon>Muscomorpha</taxon>
        <taxon>Hippoboscoidea</taxon>
        <taxon>Glossinidae</taxon>
        <taxon>Glossina</taxon>
    </lineage>
</organism>
<evidence type="ECO:0000259" key="8">
    <source>
        <dbReference type="Pfam" id="PF11600"/>
    </source>
</evidence>
<dbReference type="Pfam" id="PF12253">
    <property type="entry name" value="CAF1A_dimeriz"/>
    <property type="match status" value="1"/>
</dbReference>
<sequence length="971" mass="111496">MSNSTKSGGQSSKKNRESCERTSEKKLVQARLPFKVLAGGASTSTELKAAASLTKAEIENDAIVTDARKRRLSFESDIEVHGTTNNHQHNLSKENVNTSSPSKRSNTLIIKSEEILSIEGSQGNLSLKSNEKSALIHTPKGHSSKKRINVTTPQSVKVQMGKSNRSPKLQIKLLLSGGKKSTKRKLKTRLEGSSKSDANEEIEVVSSLNPRKKAKIDNKEGDTFVKTETELKENIIELDSEFEDLNKDKEDSENVEADDERDDADVSQNGKVLICGNEEEAKIESLNNVAVLEDSIGISTNIMNKNKDLTTKQKKLVEQRRKAREEKERKLQDEKRRKQEEKDEKEQKKRKEREEKEEQKRKERDEKERRRLADINAKNEEKRKRNEAKEEELRKKEEERKRKEQEKEEFELKKKKAAEAFTKFFLPKASISNPGTSLTYSDNNIVKILAFQPFEIKGDMKMAPVFRKILTAESRERLDSLQRTKECSPEDRLYLATLRSGEVLPKDELDKVGEAIIEEGLMHGRERMRAKFYKFHDNRRPPYYGTWRKKSTVVKPRTPFNEDKKIFDYEADSDEEWEEEEPGESLDGSEDDKDRESEDDDYEVDNKWFVPHGHLSEEEMQNEDEWMAADDNTRQAQKFKLQLLQQEFSQQMKKKTEKIKPRLIGCIWVDENGNQPENCVKIIWDSLQIRTMLCNESIVIEAQLPEIERSEPLSPMAVTVEKLKPISLSEEMVKNLARLIHGNKHSKNFLINEYIAYVERTEEAVRNGDLRKPLKSMVRDKIDEIAAWKAMETIESTQDSVSASNNSHKNKKKKIKKKLCWVVAQAVLDKMGLQHLDLKNGWNYTLVPKLKNTHETTTITQLNENTSLPDGNNEDGEARQRHGKYQTLQVKLKGQSLKQTVAEKIKQQTSEKKRVPLVMGTPRPQNISAAAKNNLISQFLQKATNPKSSNKLNTMLTPDSLDKNGEIVVLD</sequence>
<evidence type="ECO:0000259" key="9">
    <source>
        <dbReference type="Pfam" id="PF12253"/>
    </source>
</evidence>
<feature type="region of interest" description="Disordered" evidence="7">
    <location>
        <begin position="81"/>
        <end position="105"/>
    </location>
</feature>
<evidence type="ECO:0000313" key="10">
    <source>
        <dbReference type="EnsemblMetazoa" id="GAUT033864-PA"/>
    </source>
</evidence>
<evidence type="ECO:0000313" key="11">
    <source>
        <dbReference type="Proteomes" id="UP000078200"/>
    </source>
</evidence>
<feature type="domain" description="Chromatin assembly factor 1 subunit A dimerization" evidence="9">
    <location>
        <begin position="531"/>
        <end position="601"/>
    </location>
</feature>
<keyword evidence="11" id="KW-1185">Reference proteome</keyword>
<feature type="compositionally biased region" description="Acidic residues" evidence="7">
    <location>
        <begin position="253"/>
        <end position="265"/>
    </location>
</feature>
<keyword evidence="2" id="KW-0235">DNA replication</keyword>
<feature type="domain" description="Chromatin assembly factor 1 p150 subunit acidic region" evidence="8">
    <location>
        <begin position="314"/>
        <end position="461"/>
    </location>
</feature>
<proteinExistence type="predicted"/>
<dbReference type="InterPro" id="IPR021644">
    <property type="entry name" value="CAF-1_p150_acidic"/>
</dbReference>